<accession>A0A645HUP6</accession>
<evidence type="ECO:0000313" key="1">
    <source>
        <dbReference type="EMBL" id="MPN42781.1"/>
    </source>
</evidence>
<comment type="caution">
    <text evidence="1">The sequence shown here is derived from an EMBL/GenBank/DDBJ whole genome shotgun (WGS) entry which is preliminary data.</text>
</comment>
<dbReference type="AlphaFoldDB" id="A0A645HUP6"/>
<reference evidence="1" key="1">
    <citation type="submission" date="2019-08" db="EMBL/GenBank/DDBJ databases">
        <authorList>
            <person name="Kucharzyk K."/>
            <person name="Murdoch R.W."/>
            <person name="Higgins S."/>
            <person name="Loffler F."/>
        </authorList>
    </citation>
    <scope>NUCLEOTIDE SEQUENCE</scope>
</reference>
<name>A0A645HUP6_9ZZZZ</name>
<sequence>MPGQKFRLLCAVEECAQPRTMDEVVTALDAAYPDTLSVYGPAQIVQLLERAGALERIEVEEPESPAAEVEPTETFLSVVPVAPCRYAATQEGLAAVALHRGDDVVANLIGEDVRYRPLYRRILELCAREDGCPTKELDAEIDPDPLCFEPRRFCSYFVNRLEQIGAVEWKAVWTTTDFGRKALASRELIEG</sequence>
<gene>
    <name evidence="1" type="ORF">SDC9_190339</name>
</gene>
<proteinExistence type="predicted"/>
<dbReference type="EMBL" id="VSSQ01100760">
    <property type="protein sequence ID" value="MPN42781.1"/>
    <property type="molecule type" value="Genomic_DNA"/>
</dbReference>
<organism evidence="1">
    <name type="scientific">bioreactor metagenome</name>
    <dbReference type="NCBI Taxonomy" id="1076179"/>
    <lineage>
        <taxon>unclassified sequences</taxon>
        <taxon>metagenomes</taxon>
        <taxon>ecological metagenomes</taxon>
    </lineage>
</organism>
<protein>
    <submittedName>
        <fullName evidence="1">Uncharacterized protein</fullName>
    </submittedName>
</protein>